<keyword evidence="4" id="KW-0119">Carbohydrate metabolism</keyword>
<dbReference type="Pfam" id="PF13576">
    <property type="entry name" value="Pentapeptide_3"/>
    <property type="match status" value="1"/>
</dbReference>
<dbReference type="Pfam" id="PF04616">
    <property type="entry name" value="Glyco_hydro_43"/>
    <property type="match status" value="1"/>
</dbReference>
<dbReference type="InterPro" id="IPR001646">
    <property type="entry name" value="5peptide_repeat"/>
</dbReference>
<dbReference type="EMBL" id="CP012670">
    <property type="protein sequence ID" value="AUX19712.1"/>
    <property type="molecule type" value="Genomic_DNA"/>
</dbReference>
<sequence>MRDYHVYSFDDVTCEVIDHGVALALGDVPWAQKQLWAPDAAYKSGTYYLVFPAKDSSGIFRIGVAMSSSPTGPIKAEPEPIAGSFSIDPTVFIDDDGTAYLYFGGLMGGQLERWRTGTYDAGGRGPGSNEPALGPRMAKLSADLTSIDGDVSEIRINDASGNALTAGDTNRRFFEAAWLHKYNGTYHLSYSTGDTHYLVYATSDSPTGPFTYRGRLLNPPSGWTTHHSIMQFKGVQFKGVQFKGVQFKGVQFKGVQFKGVQFKGVQFKGDWFLFYHENALSGKTHLRSVEIADLTHSADGTIPTIDP</sequence>
<dbReference type="InterPro" id="IPR052176">
    <property type="entry name" value="Glycosyl_Hydrlase_43_Enz"/>
</dbReference>
<name>A0A4V0NCM7_SORCE</name>
<evidence type="ECO:0000256" key="1">
    <source>
        <dbReference type="ARBA" id="ARBA00009865"/>
    </source>
</evidence>
<keyword evidence="5 7" id="KW-0326">Glycosidase</keyword>
<comment type="similarity">
    <text evidence="1 7">Belongs to the glycosyl hydrolase 43 family.</text>
</comment>
<dbReference type="PANTHER" id="PTHR43772:SF2">
    <property type="entry name" value="PUTATIVE (AFU_ORTHOLOGUE AFUA_2G04480)-RELATED"/>
    <property type="match status" value="1"/>
</dbReference>
<dbReference type="Gene3D" id="2.115.10.20">
    <property type="entry name" value="Glycosyl hydrolase domain, family 43"/>
    <property type="match status" value="2"/>
</dbReference>
<dbReference type="PANTHER" id="PTHR43772">
    <property type="entry name" value="ENDO-1,4-BETA-XYLANASE"/>
    <property type="match status" value="1"/>
</dbReference>
<evidence type="ECO:0000313" key="9">
    <source>
        <dbReference type="Proteomes" id="UP000295781"/>
    </source>
</evidence>
<evidence type="ECO:0000256" key="5">
    <source>
        <dbReference type="ARBA" id="ARBA00023295"/>
    </source>
</evidence>
<dbReference type="InterPro" id="IPR006710">
    <property type="entry name" value="Glyco_hydro_43"/>
</dbReference>
<dbReference type="GO" id="GO:0045493">
    <property type="term" value="P:xylan catabolic process"/>
    <property type="evidence" value="ECO:0007669"/>
    <property type="project" value="UniProtKB-KW"/>
</dbReference>
<protein>
    <recommendedName>
        <fullName evidence="10">Alpha-N-arabinofuranosidase</fullName>
    </recommendedName>
</protein>
<evidence type="ECO:0000256" key="7">
    <source>
        <dbReference type="RuleBase" id="RU361187"/>
    </source>
</evidence>
<accession>A0A4V0NCM7</accession>
<evidence type="ECO:0008006" key="10">
    <source>
        <dbReference type="Google" id="ProtNLM"/>
    </source>
</evidence>
<keyword evidence="3 7" id="KW-0378">Hydrolase</keyword>
<evidence type="ECO:0000256" key="4">
    <source>
        <dbReference type="ARBA" id="ARBA00023277"/>
    </source>
</evidence>
<feature type="site" description="Important for catalytic activity, responsible for pKa modulation of the active site Glu and correct orientation of both the proton donor and substrate" evidence="6">
    <location>
        <position position="88"/>
    </location>
</feature>
<dbReference type="InterPro" id="IPR023296">
    <property type="entry name" value="Glyco_hydro_beta-prop_sf"/>
</dbReference>
<keyword evidence="2" id="KW-0858">Xylan degradation</keyword>
<reference evidence="8 9" key="1">
    <citation type="submission" date="2015-09" db="EMBL/GenBank/DDBJ databases">
        <title>Sorangium comparison.</title>
        <authorList>
            <person name="Zaburannyi N."/>
            <person name="Bunk B."/>
            <person name="Overmann J."/>
            <person name="Mueller R."/>
        </authorList>
    </citation>
    <scope>NUCLEOTIDE SEQUENCE [LARGE SCALE GENOMIC DNA]</scope>
    <source>
        <strain evidence="8 9">So ceGT47</strain>
    </source>
</reference>
<dbReference type="SUPFAM" id="SSF75005">
    <property type="entry name" value="Arabinanase/levansucrase/invertase"/>
    <property type="match status" value="1"/>
</dbReference>
<keyword evidence="2" id="KW-0624">Polysaccharide degradation</keyword>
<evidence type="ECO:0000256" key="6">
    <source>
        <dbReference type="PIRSR" id="PIRSR606710-2"/>
    </source>
</evidence>
<evidence type="ECO:0000256" key="3">
    <source>
        <dbReference type="ARBA" id="ARBA00022801"/>
    </source>
</evidence>
<dbReference type="GO" id="GO:0004553">
    <property type="term" value="F:hydrolase activity, hydrolyzing O-glycosyl compounds"/>
    <property type="evidence" value="ECO:0007669"/>
    <property type="project" value="InterPro"/>
</dbReference>
<evidence type="ECO:0000256" key="2">
    <source>
        <dbReference type="ARBA" id="ARBA00022651"/>
    </source>
</evidence>
<proteinExistence type="inferred from homology"/>
<dbReference type="Proteomes" id="UP000295781">
    <property type="component" value="Chromosome"/>
</dbReference>
<dbReference type="AlphaFoldDB" id="A0A4V0NCM7"/>
<organism evidence="8 9">
    <name type="scientific">Sorangium cellulosum</name>
    <name type="common">Polyangium cellulosum</name>
    <dbReference type="NCBI Taxonomy" id="56"/>
    <lineage>
        <taxon>Bacteria</taxon>
        <taxon>Pseudomonadati</taxon>
        <taxon>Myxococcota</taxon>
        <taxon>Polyangia</taxon>
        <taxon>Polyangiales</taxon>
        <taxon>Polyangiaceae</taxon>
        <taxon>Sorangium</taxon>
    </lineage>
</organism>
<evidence type="ECO:0000313" key="8">
    <source>
        <dbReference type="EMBL" id="AUX19712.1"/>
    </source>
</evidence>
<dbReference type="SUPFAM" id="SSF141571">
    <property type="entry name" value="Pentapeptide repeat-like"/>
    <property type="match status" value="1"/>
</dbReference>
<gene>
    <name evidence="8" type="ORF">SOCEGT47_001640</name>
</gene>